<dbReference type="EMBL" id="JAMXLY010000011">
    <property type="protein sequence ID" value="MCO6025081.1"/>
    <property type="molecule type" value="Genomic_DNA"/>
</dbReference>
<dbReference type="InterPro" id="IPR053193">
    <property type="entry name" value="MetalloPDE_YfcE-like"/>
</dbReference>
<comment type="caution">
    <text evidence="4">The sequence shown here is derived from an EMBL/GenBank/DDBJ whole genome shotgun (WGS) entry which is preliminary data.</text>
</comment>
<sequence length="187" mass="20962">MKYLILSDIHGSLPRLQKALEIYRQKHCDMLCVLGDILNYGPRNSIPEGLNPKGIAETLNNMTDEIVAIRGNCDSEVDQMLLHFPIMQTYMILVDNGKKLLFTHGHIYNKENLPAGRFDAVFYGHTHYWELSPATPGNDENPGLPVICNTGSITFPKGGNPPTFAIYEDRTISVYTLDGKLLKSLQI</sequence>
<comment type="similarity">
    <text evidence="1 2">Belongs to the metallophosphoesterase superfamily. YfcE family.</text>
</comment>
<dbReference type="Gene3D" id="3.60.21.10">
    <property type="match status" value="1"/>
</dbReference>
<reference evidence="4 5" key="1">
    <citation type="submission" date="2022-06" db="EMBL/GenBank/DDBJ databases">
        <title>A taxonomic note on the genus Prevotella: Description of four novel genera and emended description of the genera Hallella and Xylanibacter.</title>
        <authorList>
            <person name="Hitch T.C.A."/>
        </authorList>
    </citation>
    <scope>NUCLEOTIDE SEQUENCE [LARGE SCALE GENOMIC DNA]</scope>
    <source>
        <strain evidence="4 5">DSM 100619</strain>
    </source>
</reference>
<protein>
    <recommendedName>
        <fullName evidence="2">Phosphoesterase</fullName>
        <ecNumber evidence="2">3.1.4.-</ecNumber>
    </recommendedName>
</protein>
<dbReference type="PANTHER" id="PTHR43165:SF1">
    <property type="entry name" value="PHOSPHODIESTERASE MJ0936"/>
    <property type="match status" value="1"/>
</dbReference>
<evidence type="ECO:0000256" key="1">
    <source>
        <dbReference type="ARBA" id="ARBA00008950"/>
    </source>
</evidence>
<comment type="cofactor">
    <cofactor evidence="2">
        <name>a divalent metal cation</name>
        <dbReference type="ChEBI" id="CHEBI:60240"/>
    </cofactor>
</comment>
<dbReference type="SUPFAM" id="SSF56300">
    <property type="entry name" value="Metallo-dependent phosphatases"/>
    <property type="match status" value="1"/>
</dbReference>
<keyword evidence="2" id="KW-0479">Metal-binding</keyword>
<organism evidence="4 5">
    <name type="scientific">Segatella cerevisiae</name>
    <dbReference type="NCBI Taxonomy" id="2053716"/>
    <lineage>
        <taxon>Bacteria</taxon>
        <taxon>Pseudomonadati</taxon>
        <taxon>Bacteroidota</taxon>
        <taxon>Bacteroidia</taxon>
        <taxon>Bacteroidales</taxon>
        <taxon>Prevotellaceae</taxon>
        <taxon>Segatella</taxon>
    </lineage>
</organism>
<dbReference type="Pfam" id="PF12850">
    <property type="entry name" value="Metallophos_2"/>
    <property type="match status" value="1"/>
</dbReference>
<feature type="domain" description="Calcineurin-like phosphoesterase" evidence="3">
    <location>
        <begin position="1"/>
        <end position="168"/>
    </location>
</feature>
<dbReference type="InterPro" id="IPR029052">
    <property type="entry name" value="Metallo-depent_PP-like"/>
</dbReference>
<dbReference type="PANTHER" id="PTHR43165">
    <property type="entry name" value="METALLOPHOSPHOESTERASE"/>
    <property type="match status" value="1"/>
</dbReference>
<accession>A0ABT1BVG4</accession>
<gene>
    <name evidence="4" type="primary">yfcE</name>
    <name evidence="4" type="ORF">NG821_04375</name>
</gene>
<dbReference type="GO" id="GO:0016787">
    <property type="term" value="F:hydrolase activity"/>
    <property type="evidence" value="ECO:0007669"/>
    <property type="project" value="UniProtKB-KW"/>
</dbReference>
<dbReference type="Proteomes" id="UP001204015">
    <property type="component" value="Unassembled WGS sequence"/>
</dbReference>
<evidence type="ECO:0000259" key="3">
    <source>
        <dbReference type="Pfam" id="PF12850"/>
    </source>
</evidence>
<evidence type="ECO:0000313" key="4">
    <source>
        <dbReference type="EMBL" id="MCO6025081.1"/>
    </source>
</evidence>
<dbReference type="RefSeq" id="WP_252760444.1">
    <property type="nucleotide sequence ID" value="NZ_JAMXLY010000011.1"/>
</dbReference>
<dbReference type="NCBIfam" id="NF006988">
    <property type="entry name" value="PRK09453.1"/>
    <property type="match status" value="1"/>
</dbReference>
<dbReference type="InterPro" id="IPR024654">
    <property type="entry name" value="Calcineurin-like_PHP_lpxH"/>
</dbReference>
<evidence type="ECO:0000313" key="5">
    <source>
        <dbReference type="Proteomes" id="UP001204015"/>
    </source>
</evidence>
<keyword evidence="5" id="KW-1185">Reference proteome</keyword>
<evidence type="ECO:0000256" key="2">
    <source>
        <dbReference type="RuleBase" id="RU362039"/>
    </source>
</evidence>
<keyword evidence="4" id="KW-0378">Hydrolase</keyword>
<proteinExistence type="inferred from homology"/>
<name>A0ABT1BVG4_9BACT</name>
<dbReference type="InterPro" id="IPR000979">
    <property type="entry name" value="Phosphodiesterase_MJ0936/Vps29"/>
</dbReference>
<dbReference type="NCBIfam" id="TIGR00040">
    <property type="entry name" value="yfcE"/>
    <property type="match status" value="1"/>
</dbReference>
<dbReference type="EC" id="3.1.4.-" evidence="2"/>